<accession>L0HIG0</accession>
<evidence type="ECO:0008006" key="3">
    <source>
        <dbReference type="Google" id="ProtNLM"/>
    </source>
</evidence>
<evidence type="ECO:0000313" key="2">
    <source>
        <dbReference type="Proteomes" id="UP000010824"/>
    </source>
</evidence>
<keyword evidence="2" id="KW-1185">Reference proteome</keyword>
<name>L0HIG0_METFS</name>
<dbReference type="InParanoid" id="L0HIG0"/>
<reference evidence="1 2" key="2">
    <citation type="journal article" date="2014" name="Genome Announc.">
        <title>Complete Genome Sequence of Methanoregula formicica SMSPT, a Mesophilic Hydrogenotrophic Methanogen Isolated from a Methanogenic Upflow Anaerobic Sludge Blanket Reactor.</title>
        <authorList>
            <person name="Yamamoto K."/>
            <person name="Tamaki H."/>
            <person name="Cadillo-Quiroz H."/>
            <person name="Imachi H."/>
            <person name="Kyrpides N."/>
            <person name="Woyke T."/>
            <person name="Goodwin L."/>
            <person name="Zinder S.H."/>
            <person name="Kamagata Y."/>
            <person name="Liu W.T."/>
        </authorList>
    </citation>
    <scope>NUCLEOTIDE SEQUENCE [LARGE SCALE GENOMIC DNA]</scope>
    <source>
        <strain evidence="2">DSM 22288 / NBRC 105244 / SMSP</strain>
    </source>
</reference>
<dbReference type="EMBL" id="CP003167">
    <property type="protein sequence ID" value="AGB02864.1"/>
    <property type="molecule type" value="Genomic_DNA"/>
</dbReference>
<organism evidence="1 2">
    <name type="scientific">Methanoregula formicica (strain DSM 22288 / NBRC 105244 / SMSP)</name>
    <dbReference type="NCBI Taxonomy" id="593750"/>
    <lineage>
        <taxon>Archaea</taxon>
        <taxon>Methanobacteriati</taxon>
        <taxon>Methanobacteriota</taxon>
        <taxon>Stenosarchaea group</taxon>
        <taxon>Methanomicrobia</taxon>
        <taxon>Methanomicrobiales</taxon>
        <taxon>Methanoregulaceae</taxon>
        <taxon>Methanoregula</taxon>
    </lineage>
</organism>
<dbReference type="GeneID" id="14308230"/>
<dbReference type="RefSeq" id="WP_015285827.1">
    <property type="nucleotide sequence ID" value="NC_019943.1"/>
</dbReference>
<dbReference type="eggNOG" id="arCOG03597">
    <property type="taxonomic scope" value="Archaea"/>
</dbReference>
<reference evidence="2" key="1">
    <citation type="submission" date="2011-12" db="EMBL/GenBank/DDBJ databases">
        <title>Complete sequence of Methanoregula formicicum SMSP.</title>
        <authorList>
            <person name="Lucas S."/>
            <person name="Han J."/>
            <person name="Lapidus A."/>
            <person name="Cheng J.-F."/>
            <person name="Goodwin L."/>
            <person name="Pitluck S."/>
            <person name="Peters L."/>
            <person name="Ovchinnikova G."/>
            <person name="Teshima H."/>
            <person name="Detter J.C."/>
            <person name="Han C."/>
            <person name="Tapia R."/>
            <person name="Land M."/>
            <person name="Hauser L."/>
            <person name="Kyrpides N."/>
            <person name="Ivanova N."/>
            <person name="Pagani I."/>
            <person name="Imachi H."/>
            <person name="Tamaki H."/>
            <person name="Sekiguchi Y."/>
            <person name="Kamagata Y."/>
            <person name="Cadillo-Quiroz H."/>
            <person name="Zinder S."/>
            <person name="Liu W.-T."/>
            <person name="Woyke T."/>
        </authorList>
    </citation>
    <scope>NUCLEOTIDE SEQUENCE [LARGE SCALE GENOMIC DNA]</scope>
    <source>
        <strain evidence="2">DSM 22288 / NBRC 105244 / SMSP</strain>
    </source>
</reference>
<dbReference type="Proteomes" id="UP000010824">
    <property type="component" value="Chromosome"/>
</dbReference>
<evidence type="ECO:0000313" key="1">
    <source>
        <dbReference type="EMBL" id="AGB02864.1"/>
    </source>
</evidence>
<dbReference type="STRING" id="593750.Metfor_1841"/>
<sequence length="82" mass="9089">MDRKDPALTGENKKKCICGPCPSYTECMRAGEELLFCIGGKSADCVFEKKGCICPSCPVTKELGLKKAYYCIRGTQEEQEQK</sequence>
<dbReference type="KEGG" id="mfo:Metfor_1841"/>
<dbReference type="HOGENOM" id="CLU_170072_1_0_2"/>
<protein>
    <recommendedName>
        <fullName evidence="3">DUF2769 domain-containing protein</fullName>
    </recommendedName>
</protein>
<dbReference type="OrthoDB" id="71341at2157"/>
<dbReference type="Pfam" id="PF10967">
    <property type="entry name" value="DUF2769"/>
    <property type="match status" value="1"/>
</dbReference>
<dbReference type="InterPro" id="IPR020075">
    <property type="entry name" value="Uncharacterised_AF2234"/>
</dbReference>
<dbReference type="AlphaFoldDB" id="L0HIG0"/>
<gene>
    <name evidence="1" type="ordered locus">Metfor_1841</name>
</gene>
<proteinExistence type="predicted"/>